<reference evidence="1" key="1">
    <citation type="submission" date="2023-11" db="EMBL/GenBank/DDBJ databases">
        <title>Gracilibacillus pellucida a moderately halophilic bacterium isolated from saline soil in Xinjiang province.</title>
        <authorList>
            <person name="Zhang Z."/>
            <person name="Tan F."/>
            <person name="Wang Y."/>
            <person name="Xia M."/>
        </authorList>
    </citation>
    <scope>NUCLEOTIDE SEQUENCE</scope>
    <source>
        <strain evidence="1">S3-1-1</strain>
    </source>
</reference>
<proteinExistence type="predicted"/>
<gene>
    <name evidence="1" type="ORF">SH601_16700</name>
</gene>
<name>A0ACC6M9N9_9BACI</name>
<accession>A0ACC6M9N9</accession>
<protein>
    <submittedName>
        <fullName evidence="1">Uncharacterized protein</fullName>
    </submittedName>
</protein>
<comment type="caution">
    <text evidence="1">The sequence shown here is derived from an EMBL/GenBank/DDBJ whole genome shotgun (WGS) entry which is preliminary data.</text>
</comment>
<sequence>MLQERVNQLKSAILEIDDKKVRVWGFLREDMLLMHLDKGLKCWSSQGLYEYQDLEFHNCKNNALFIIKKEGKEISRHQYKSVYKDTIKMKNEHGKTTSLTFTIRKSSYSAHYHFNSEKDSILFENKEKLDQYLLDKYSYRWES</sequence>
<organism evidence="1 2">
    <name type="scientific">Gracilibacillus pellucidus</name>
    <dbReference type="NCBI Taxonomy" id="3095368"/>
    <lineage>
        <taxon>Bacteria</taxon>
        <taxon>Bacillati</taxon>
        <taxon>Bacillota</taxon>
        <taxon>Bacilli</taxon>
        <taxon>Bacillales</taxon>
        <taxon>Bacillaceae</taxon>
        <taxon>Gracilibacillus</taxon>
    </lineage>
</organism>
<keyword evidence="2" id="KW-1185">Reference proteome</keyword>
<dbReference type="EMBL" id="JAWZSR010000016">
    <property type="protein sequence ID" value="MDX8047603.1"/>
    <property type="molecule type" value="Genomic_DNA"/>
</dbReference>
<dbReference type="Proteomes" id="UP001277972">
    <property type="component" value="Unassembled WGS sequence"/>
</dbReference>
<evidence type="ECO:0000313" key="2">
    <source>
        <dbReference type="Proteomes" id="UP001277972"/>
    </source>
</evidence>
<evidence type="ECO:0000313" key="1">
    <source>
        <dbReference type="EMBL" id="MDX8047603.1"/>
    </source>
</evidence>